<dbReference type="GO" id="GO:0003983">
    <property type="term" value="F:UTP:glucose-1-phosphate uridylyltransferase activity"/>
    <property type="evidence" value="ECO:0007669"/>
    <property type="project" value="UniProtKB-EC"/>
</dbReference>
<keyword evidence="5 11" id="KW-0548">Nucleotidyltransferase</keyword>
<proteinExistence type="inferred from homology"/>
<name>A0A0M6XJX4_9RHOB</name>
<evidence type="ECO:0000256" key="4">
    <source>
        <dbReference type="ARBA" id="ARBA00022679"/>
    </source>
</evidence>
<evidence type="ECO:0000259" key="10">
    <source>
        <dbReference type="Pfam" id="PF00483"/>
    </source>
</evidence>
<dbReference type="SUPFAM" id="SSF53448">
    <property type="entry name" value="Nucleotide-diphospho-sugar transferases"/>
    <property type="match status" value="1"/>
</dbReference>
<dbReference type="Pfam" id="PF00483">
    <property type="entry name" value="NTP_transferase"/>
    <property type="match status" value="1"/>
</dbReference>
<dbReference type="GO" id="GO:0006011">
    <property type="term" value="P:UDP-alpha-D-glucose metabolic process"/>
    <property type="evidence" value="ECO:0007669"/>
    <property type="project" value="InterPro"/>
</dbReference>
<evidence type="ECO:0000256" key="5">
    <source>
        <dbReference type="ARBA" id="ARBA00022695"/>
    </source>
</evidence>
<reference evidence="11 12" key="1">
    <citation type="submission" date="2015-07" db="EMBL/GenBank/DDBJ databases">
        <authorList>
            <person name="Noorani M."/>
        </authorList>
    </citation>
    <scope>NUCLEOTIDE SEQUENCE [LARGE SCALE GENOMIC DNA]</scope>
    <source>
        <strain evidence="11 12">CECT 5088</strain>
    </source>
</reference>
<dbReference type="InterPro" id="IPR005835">
    <property type="entry name" value="NTP_transferase_dom"/>
</dbReference>
<dbReference type="STRING" id="282197.SAMN04488517_101203"/>
<sequence>MTRLSTVIFPVAGLGTRMLPATKVTPKELLPVYDTPLLQFALEEALAAGARRLVFVSHPEKAAIEDYLRPVPNLESKLEAKGKHELLDAVRASRVPEGVDVVFVMQPEALGLGHAVLCAADHVLDGPVGVILPDDLILGRPALREMADAFEQQTMTSLVAAQMVASDRVSSYGIFDCDDGEFAPGTARPARAFVEKPAPGDAPSRLAAVGRYVLSPGIFDALRATEAGAGGEIQLTDAIAAMGGIHAFRFSGTRHDCGSKDGMVEATLAVQKGRRSHLSVAAE</sequence>
<dbReference type="RefSeq" id="WP_055680942.1">
    <property type="nucleotide sequence ID" value="NZ_CXPG01000009.1"/>
</dbReference>
<evidence type="ECO:0000256" key="8">
    <source>
        <dbReference type="ARBA" id="ARBA00032341"/>
    </source>
</evidence>
<feature type="domain" description="Nucleotidyl transferase" evidence="10">
    <location>
        <begin position="12"/>
        <end position="271"/>
    </location>
</feature>
<dbReference type="EC" id="2.7.7.9" evidence="2"/>
<organism evidence="11 12">
    <name type="scientific">Jannaschia rubra</name>
    <dbReference type="NCBI Taxonomy" id="282197"/>
    <lineage>
        <taxon>Bacteria</taxon>
        <taxon>Pseudomonadati</taxon>
        <taxon>Pseudomonadota</taxon>
        <taxon>Alphaproteobacteria</taxon>
        <taxon>Rhodobacterales</taxon>
        <taxon>Roseobacteraceae</taxon>
        <taxon>Jannaschia</taxon>
    </lineage>
</organism>
<dbReference type="InterPro" id="IPR029044">
    <property type="entry name" value="Nucleotide-diphossugar_trans"/>
</dbReference>
<dbReference type="InterPro" id="IPR005771">
    <property type="entry name" value="GalU_uridylyltTrfase_bac/arc"/>
</dbReference>
<dbReference type="AlphaFoldDB" id="A0A0M6XJX4"/>
<comment type="catalytic activity">
    <reaction evidence="9">
        <text>alpha-D-glucose 1-phosphate + UTP + H(+) = UDP-alpha-D-glucose + diphosphate</text>
        <dbReference type="Rhea" id="RHEA:19889"/>
        <dbReference type="ChEBI" id="CHEBI:15378"/>
        <dbReference type="ChEBI" id="CHEBI:33019"/>
        <dbReference type="ChEBI" id="CHEBI:46398"/>
        <dbReference type="ChEBI" id="CHEBI:58601"/>
        <dbReference type="ChEBI" id="CHEBI:58885"/>
        <dbReference type="EC" id="2.7.7.9"/>
    </reaction>
</comment>
<evidence type="ECO:0000313" key="11">
    <source>
        <dbReference type="EMBL" id="CTQ31456.1"/>
    </source>
</evidence>
<gene>
    <name evidence="11" type="primary">gtaB_1</name>
    <name evidence="11" type="ORF">JAN5088_00214</name>
</gene>
<keyword evidence="12" id="KW-1185">Reference proteome</keyword>
<dbReference type="OrthoDB" id="9803306at2"/>
<dbReference type="PANTHER" id="PTHR43197">
    <property type="entry name" value="UTP--GLUCOSE-1-PHOSPHATE URIDYLYLTRANSFERASE"/>
    <property type="match status" value="1"/>
</dbReference>
<accession>A0A0M6XJX4</accession>
<evidence type="ECO:0000256" key="2">
    <source>
        <dbReference type="ARBA" id="ARBA00012415"/>
    </source>
</evidence>
<dbReference type="Proteomes" id="UP000048908">
    <property type="component" value="Unassembled WGS sequence"/>
</dbReference>
<evidence type="ECO:0000256" key="3">
    <source>
        <dbReference type="ARBA" id="ARBA00019048"/>
    </source>
</evidence>
<dbReference type="EMBL" id="CXPG01000009">
    <property type="protein sequence ID" value="CTQ31456.1"/>
    <property type="molecule type" value="Genomic_DNA"/>
</dbReference>
<dbReference type="PANTHER" id="PTHR43197:SF1">
    <property type="entry name" value="UTP--GLUCOSE-1-PHOSPHATE URIDYLYLTRANSFERASE"/>
    <property type="match status" value="1"/>
</dbReference>
<evidence type="ECO:0000256" key="9">
    <source>
        <dbReference type="ARBA" id="ARBA00048128"/>
    </source>
</evidence>
<keyword evidence="4 11" id="KW-0808">Transferase</keyword>
<dbReference type="Gene3D" id="3.90.550.10">
    <property type="entry name" value="Spore Coat Polysaccharide Biosynthesis Protein SpsA, Chain A"/>
    <property type="match status" value="1"/>
</dbReference>
<comment type="similarity">
    <text evidence="1">Belongs to the UDPGP type 2 family.</text>
</comment>
<protein>
    <recommendedName>
        <fullName evidence="3">UTP--glucose-1-phosphate uridylyltransferase</fullName>
        <ecNumber evidence="2">2.7.7.9</ecNumber>
    </recommendedName>
    <alternativeName>
        <fullName evidence="6">Alpha-D-glucosyl-1-phosphate uridylyltransferase</fullName>
    </alternativeName>
    <alternativeName>
        <fullName evidence="7">UDP-glucose pyrophosphorylase</fullName>
    </alternativeName>
    <alternativeName>
        <fullName evidence="8">Uridine diphosphoglucose pyrophosphorylase</fullName>
    </alternativeName>
</protein>
<evidence type="ECO:0000256" key="6">
    <source>
        <dbReference type="ARBA" id="ARBA00031455"/>
    </source>
</evidence>
<evidence type="ECO:0000256" key="1">
    <source>
        <dbReference type="ARBA" id="ARBA00006890"/>
    </source>
</evidence>
<evidence type="ECO:0000313" key="12">
    <source>
        <dbReference type="Proteomes" id="UP000048908"/>
    </source>
</evidence>
<evidence type="ECO:0000256" key="7">
    <source>
        <dbReference type="ARBA" id="ARBA00031959"/>
    </source>
</evidence>